<keyword evidence="3" id="KW-0805">Transcription regulation</keyword>
<evidence type="ECO:0000256" key="1">
    <source>
        <dbReference type="ARBA" id="ARBA00004123"/>
    </source>
</evidence>
<dbReference type="InterPro" id="IPR037525">
    <property type="entry name" value="Velvet_dom"/>
</dbReference>
<feature type="compositionally biased region" description="Polar residues" evidence="7">
    <location>
        <begin position="792"/>
        <end position="802"/>
    </location>
</feature>
<feature type="compositionally biased region" description="Polar residues" evidence="7">
    <location>
        <begin position="382"/>
        <end position="392"/>
    </location>
</feature>
<feature type="compositionally biased region" description="Basic residues" evidence="7">
    <location>
        <begin position="561"/>
        <end position="574"/>
    </location>
</feature>
<dbReference type="PANTHER" id="PTHR33572:SF3">
    <property type="entry name" value="VELVET COMPLEX SUBUNIT B"/>
    <property type="match status" value="1"/>
</dbReference>
<evidence type="ECO:0000256" key="7">
    <source>
        <dbReference type="SAM" id="MobiDB-lite"/>
    </source>
</evidence>
<evidence type="ECO:0000256" key="5">
    <source>
        <dbReference type="ARBA" id="ARBA00023242"/>
    </source>
</evidence>
<dbReference type="EMBL" id="JAWRVI010000023">
    <property type="protein sequence ID" value="KAK4088795.1"/>
    <property type="molecule type" value="Genomic_DNA"/>
</dbReference>
<dbReference type="InterPro" id="IPR038491">
    <property type="entry name" value="Velvet_dom_sf"/>
</dbReference>
<organism evidence="9 10">
    <name type="scientific">Purpureocillium lilacinum</name>
    <name type="common">Paecilomyces lilacinus</name>
    <dbReference type="NCBI Taxonomy" id="33203"/>
    <lineage>
        <taxon>Eukaryota</taxon>
        <taxon>Fungi</taxon>
        <taxon>Dikarya</taxon>
        <taxon>Ascomycota</taxon>
        <taxon>Pezizomycotina</taxon>
        <taxon>Sordariomycetes</taxon>
        <taxon>Hypocreomycetidae</taxon>
        <taxon>Hypocreales</taxon>
        <taxon>Ophiocordycipitaceae</taxon>
        <taxon>Purpureocillium</taxon>
    </lineage>
</organism>
<feature type="compositionally biased region" description="Basic residues" evidence="7">
    <location>
        <begin position="523"/>
        <end position="532"/>
    </location>
</feature>
<keyword evidence="5" id="KW-0539">Nucleus</keyword>
<evidence type="ECO:0000256" key="6">
    <source>
        <dbReference type="ARBA" id="ARBA00038045"/>
    </source>
</evidence>
<evidence type="ECO:0000256" key="4">
    <source>
        <dbReference type="ARBA" id="ARBA00023163"/>
    </source>
</evidence>
<protein>
    <recommendedName>
        <fullName evidence="8">Velvet domain-containing protein</fullName>
    </recommendedName>
</protein>
<dbReference type="Pfam" id="PF11754">
    <property type="entry name" value="Velvet"/>
    <property type="match status" value="1"/>
</dbReference>
<evidence type="ECO:0000256" key="3">
    <source>
        <dbReference type="ARBA" id="ARBA00023015"/>
    </source>
</evidence>
<sequence>MGALQKRDGSCVVLVLVLPHDQGTGDGVDDGANTHLQRRMAMCKIAGPLIPWKRAVVFCRVRVPYMIHFNFTDEVEETPPGSGARQRLDREENVGVAVGGLLSGSRAVLTGLVDMVLRALTTAIAARTPQQYLRTDGRRIQTRNWWDSAAPSAERNLTEHRGATAPGLSQFNDSGVCPGDGGAQANAYLLVGGRSPVDVAGASDPWVGQWEPPLEPWLGDSTQQVLRRALGAPSATPVGFAKHRAISKRMNKAVPASPAGDMHVAVHLASTAQALTPCVLLGVSAPVHSPPSPSPLPHRSLFLTFQVLFQQHCEGSPQAPLPLHPKGRPHRVASAFAASLAQFGRGLTQPWQALNKEDGLPEGDYQALRASRPEAGPKVRSLDQSTSPSSNRAPVGQDHHSHLLVSSRLVSSRLVHHPPGQRYLSADHQLRALAARLLPLRTPSPAITRPHYSADELDGHRVVMNTTYAAEQQIPVAGAAYPPSSASTSASVASSTTSYPSYQPPQQHQHHHPAPPQNQNPHPHLHQHHPHQHLQLSHQQHPHQPQQPPSRQSQPSPHDSHAHHQPPPHSHPHPHQPAQAPLPPSTSAQQHRGMMPPPQLQQPPPPAQSLPAPKQEDPSSAAAAAVTAMLKTCSNVDESTGRKYRFVDLMLNTPAFKQLRLTPRAHSLDVVQQPRRARMCGFGDKDRRPITPPPCVRLIITDAATGREIDCNAIDHSMFVLNVDLWSDDGSREVNLVRSSTGSPSISSTTPFSYSTLNGGDPSMSPYPQHVLASSRDGSYPPAQAGPYVSDYQVQPGYNQGPSPFPPNGSYGPPQQYFPQHPQHPQHQGYRHDGSVPPLPSQANMVQFNRNGVPVAPGYGPGPAGVTVVGNQPQGMFTRNLIGSLAASAFRLSDTTDHIGIWFVLQDLSVRSEGTFRLRFSFVNVGARGGSRRDGNAPKINTGRAPILASCFSNQFTVYSAKKFPGVCESTPLSKTFATQGIKIPIRKDANVKGGDDDDYGE</sequence>
<evidence type="ECO:0000313" key="10">
    <source>
        <dbReference type="Proteomes" id="UP001287286"/>
    </source>
</evidence>
<feature type="domain" description="Velvet" evidence="8">
    <location>
        <begin position="660"/>
        <end position="987"/>
    </location>
</feature>
<keyword evidence="4" id="KW-0804">Transcription</keyword>
<feature type="region of interest" description="Disordered" evidence="7">
    <location>
        <begin position="736"/>
        <end position="835"/>
    </location>
</feature>
<feature type="compositionally biased region" description="Low complexity" evidence="7">
    <location>
        <begin position="609"/>
        <end position="623"/>
    </location>
</feature>
<feature type="region of interest" description="Disordered" evidence="7">
    <location>
        <begin position="480"/>
        <end position="623"/>
    </location>
</feature>
<gene>
    <name evidence="9" type="ORF">Purlil1_7006</name>
</gene>
<name>A0ABR0BXU0_PURLI</name>
<dbReference type="InterPro" id="IPR021740">
    <property type="entry name" value="Velvet"/>
</dbReference>
<feature type="compositionally biased region" description="Low complexity" evidence="7">
    <location>
        <begin position="811"/>
        <end position="828"/>
    </location>
</feature>
<comment type="similarity">
    <text evidence="6">Belongs to the velvet family. VelB subfamily.</text>
</comment>
<comment type="caution">
    <text evidence="9">The sequence shown here is derived from an EMBL/GenBank/DDBJ whole genome shotgun (WGS) entry which is preliminary data.</text>
</comment>
<comment type="subcellular location">
    <subcellularLocation>
        <location evidence="1">Nucleus</location>
    </subcellularLocation>
</comment>
<dbReference type="PROSITE" id="PS51821">
    <property type="entry name" value="VELVET"/>
    <property type="match status" value="1"/>
</dbReference>
<keyword evidence="2" id="KW-0749">Sporulation</keyword>
<keyword evidence="10" id="KW-1185">Reference proteome</keyword>
<dbReference type="PANTHER" id="PTHR33572">
    <property type="entry name" value="SPORE DEVELOPMENT REGULATOR VOSA"/>
    <property type="match status" value="1"/>
</dbReference>
<feature type="compositionally biased region" description="Low complexity" evidence="7">
    <location>
        <begin position="739"/>
        <end position="756"/>
    </location>
</feature>
<feature type="compositionally biased region" description="Basic and acidic residues" evidence="7">
    <location>
        <begin position="371"/>
        <end position="381"/>
    </location>
</feature>
<feature type="compositionally biased region" description="Low complexity" evidence="7">
    <location>
        <begin position="533"/>
        <end position="557"/>
    </location>
</feature>
<feature type="region of interest" description="Disordered" evidence="7">
    <location>
        <begin position="371"/>
        <end position="399"/>
    </location>
</feature>
<evidence type="ECO:0000256" key="2">
    <source>
        <dbReference type="ARBA" id="ARBA00022969"/>
    </source>
</evidence>
<proteinExistence type="inferred from homology"/>
<evidence type="ECO:0000259" key="8">
    <source>
        <dbReference type="PROSITE" id="PS51821"/>
    </source>
</evidence>
<feature type="compositionally biased region" description="Pro residues" evidence="7">
    <location>
        <begin position="595"/>
        <end position="608"/>
    </location>
</feature>
<reference evidence="9 10" key="1">
    <citation type="journal article" date="2024" name="Microbiol. Resour. Announc.">
        <title>Genome annotations for the ascomycete fungi Trichoderma harzianum, Trichoderma aggressivum, and Purpureocillium lilacinum.</title>
        <authorList>
            <person name="Beijen E.P.W."/>
            <person name="Ohm R.A."/>
        </authorList>
    </citation>
    <scope>NUCLEOTIDE SEQUENCE [LARGE SCALE GENOMIC DNA]</scope>
    <source>
        <strain evidence="9 10">CBS 150709</strain>
    </source>
</reference>
<dbReference type="Proteomes" id="UP001287286">
    <property type="component" value="Unassembled WGS sequence"/>
</dbReference>
<evidence type="ECO:0000313" key="9">
    <source>
        <dbReference type="EMBL" id="KAK4088795.1"/>
    </source>
</evidence>
<feature type="compositionally biased region" description="Low complexity" evidence="7">
    <location>
        <begin position="480"/>
        <end position="507"/>
    </location>
</feature>
<accession>A0ABR0BXU0</accession>
<dbReference type="Gene3D" id="2.60.40.3960">
    <property type="entry name" value="Velvet domain"/>
    <property type="match status" value="2"/>
</dbReference>